<dbReference type="SUPFAM" id="SSF54909">
    <property type="entry name" value="Dimeric alpha+beta barrel"/>
    <property type="match status" value="1"/>
</dbReference>
<name>A0A383VBV3_TETOB</name>
<dbReference type="PANTHER" id="PTHR47249">
    <property type="entry name" value="VACUOLAR PROTEIN 8"/>
    <property type="match status" value="1"/>
</dbReference>
<keyword evidence="6" id="KW-0449">Lipoprotein</keyword>
<keyword evidence="4" id="KW-0677">Repeat</keyword>
<dbReference type="AlphaFoldDB" id="A0A383VBV3"/>
<feature type="domain" description="YCII-related" evidence="8">
    <location>
        <begin position="326"/>
        <end position="412"/>
    </location>
</feature>
<gene>
    <name evidence="9" type="ORF">BQ4739_LOCUS2841</name>
</gene>
<keyword evidence="3" id="KW-0926">Vacuole</keyword>
<comment type="subcellular location">
    <subcellularLocation>
        <location evidence="1">Vacuole membrane</location>
        <topology evidence="1">Lipid-anchor</topology>
    </subcellularLocation>
</comment>
<keyword evidence="5" id="KW-0472">Membrane</keyword>
<dbReference type="GO" id="GO:0071562">
    <property type="term" value="P:nucleus-vacuole junction assembly"/>
    <property type="evidence" value="ECO:0007669"/>
    <property type="project" value="InterPro"/>
</dbReference>
<keyword evidence="10" id="KW-1185">Reference proteome</keyword>
<dbReference type="InterPro" id="IPR016024">
    <property type="entry name" value="ARM-type_fold"/>
</dbReference>
<dbReference type="STRING" id="3088.A0A383VBV3"/>
<dbReference type="InterPro" id="IPR045156">
    <property type="entry name" value="Vac8"/>
</dbReference>
<evidence type="ECO:0000256" key="7">
    <source>
        <dbReference type="ARBA" id="ARBA00026209"/>
    </source>
</evidence>
<dbReference type="GO" id="GO:0005774">
    <property type="term" value="C:vacuolar membrane"/>
    <property type="evidence" value="ECO:0007669"/>
    <property type="project" value="UniProtKB-SubCell"/>
</dbReference>
<dbReference type="SMART" id="SM00185">
    <property type="entry name" value="ARM"/>
    <property type="match status" value="4"/>
</dbReference>
<reference evidence="9 10" key="1">
    <citation type="submission" date="2016-10" db="EMBL/GenBank/DDBJ databases">
        <authorList>
            <person name="Cai Z."/>
        </authorList>
    </citation>
    <scope>NUCLEOTIDE SEQUENCE [LARGE SCALE GENOMIC DNA]</scope>
</reference>
<dbReference type="EMBL" id="FNXT01000213">
    <property type="protein sequence ID" value="SZX62239.1"/>
    <property type="molecule type" value="Genomic_DNA"/>
</dbReference>
<dbReference type="Gene3D" id="3.30.70.1060">
    <property type="entry name" value="Dimeric alpha+beta barrel"/>
    <property type="match status" value="1"/>
</dbReference>
<sequence>MCSLKLLWFLATGSDDVKQRLAAESGALTALMQLLGSGKPYVRWCAECALRNLAAGSGDMKRLLAAEPGLLAGLVQQLGSSNDRAQDAAATVLASLAKGNYDMQQLLAAEPGLLAGLVQQLGRSSHGAMRHAAELLEHLAECGDDVKQQLAAEPGLLAGLVQLLGRGFGLMLYASAQALKHLSAGGDDLKQQLAAEPGALTALRQLSRSRSSRSCSSTCSCSSCSSGSAKRAAAAEALKNLAGHGGSTCRKRAEEDAVSRRGRHGVQGLHELECACCLLDQTKHLVTAARPGSKALPRLSVRASSMVSRDSLPEQYKDNAKYKLHFVCFSRLAPEQTTAALQEALPKHHEWLKAQQQHGRVAFHGDFLNPEAVNYGSGMYALFADSTQEAKELASSDPLHAAGIRKFEMLPWVQQLQW</sequence>
<dbReference type="Gene3D" id="1.25.10.10">
    <property type="entry name" value="Leucine-rich Repeat Variant"/>
    <property type="match status" value="2"/>
</dbReference>
<dbReference type="InterPro" id="IPR005545">
    <property type="entry name" value="YCII"/>
</dbReference>
<dbReference type="PANTHER" id="PTHR47249:SF1">
    <property type="entry name" value="VACUOLAR PROTEIN 8"/>
    <property type="match status" value="1"/>
</dbReference>
<dbReference type="InterPro" id="IPR011008">
    <property type="entry name" value="Dimeric_a/b-barrel"/>
</dbReference>
<dbReference type="InterPro" id="IPR000225">
    <property type="entry name" value="Armadillo"/>
</dbReference>
<evidence type="ECO:0000256" key="2">
    <source>
        <dbReference type="ARBA" id="ARBA00005462"/>
    </source>
</evidence>
<evidence type="ECO:0000259" key="8">
    <source>
        <dbReference type="Pfam" id="PF03795"/>
    </source>
</evidence>
<proteinExistence type="inferred from homology"/>
<evidence type="ECO:0000256" key="3">
    <source>
        <dbReference type="ARBA" id="ARBA00022554"/>
    </source>
</evidence>
<dbReference type="Proteomes" id="UP000256970">
    <property type="component" value="Unassembled WGS sequence"/>
</dbReference>
<evidence type="ECO:0000313" key="10">
    <source>
        <dbReference type="Proteomes" id="UP000256970"/>
    </source>
</evidence>
<evidence type="ECO:0000256" key="1">
    <source>
        <dbReference type="ARBA" id="ARBA00004592"/>
    </source>
</evidence>
<evidence type="ECO:0000313" key="9">
    <source>
        <dbReference type="EMBL" id="SZX62239.1"/>
    </source>
</evidence>
<dbReference type="Pfam" id="PF03795">
    <property type="entry name" value="YCII"/>
    <property type="match status" value="1"/>
</dbReference>
<protein>
    <recommendedName>
        <fullName evidence="7">Vacuolar protein 8</fullName>
    </recommendedName>
</protein>
<accession>A0A383VBV3</accession>
<evidence type="ECO:0000256" key="5">
    <source>
        <dbReference type="ARBA" id="ARBA00023136"/>
    </source>
</evidence>
<evidence type="ECO:0000256" key="6">
    <source>
        <dbReference type="ARBA" id="ARBA00023288"/>
    </source>
</evidence>
<dbReference type="GO" id="GO:0043495">
    <property type="term" value="F:protein-membrane adaptor activity"/>
    <property type="evidence" value="ECO:0007669"/>
    <property type="project" value="InterPro"/>
</dbReference>
<dbReference type="InterPro" id="IPR011989">
    <property type="entry name" value="ARM-like"/>
</dbReference>
<dbReference type="SUPFAM" id="SSF48371">
    <property type="entry name" value="ARM repeat"/>
    <property type="match status" value="1"/>
</dbReference>
<comment type="similarity">
    <text evidence="2">Belongs to the beta-catenin family.</text>
</comment>
<evidence type="ECO:0000256" key="4">
    <source>
        <dbReference type="ARBA" id="ARBA00022737"/>
    </source>
</evidence>
<organism evidence="9 10">
    <name type="scientific">Tetradesmus obliquus</name>
    <name type="common">Green alga</name>
    <name type="synonym">Acutodesmus obliquus</name>
    <dbReference type="NCBI Taxonomy" id="3088"/>
    <lineage>
        <taxon>Eukaryota</taxon>
        <taxon>Viridiplantae</taxon>
        <taxon>Chlorophyta</taxon>
        <taxon>core chlorophytes</taxon>
        <taxon>Chlorophyceae</taxon>
        <taxon>CS clade</taxon>
        <taxon>Sphaeropleales</taxon>
        <taxon>Scenedesmaceae</taxon>
        <taxon>Tetradesmus</taxon>
    </lineage>
</organism>